<protein>
    <submittedName>
        <fullName evidence="1">Uncharacterized protein</fullName>
    </submittedName>
</protein>
<evidence type="ECO:0000313" key="1">
    <source>
        <dbReference type="EMBL" id="GAA0328562.1"/>
    </source>
</evidence>
<sequence>MGDSPGGDKVLDIKTADLKSSAPVFHEQSQKLSEALTTLVRTLDGLGKPWGQDDGVKEFEAGYTAQQKAIESATGTLVLGLVSIHEALADMSDGHVDNDELIAGMFTKKGVADSAGHGKGAK</sequence>
<dbReference type="Proteomes" id="UP001500063">
    <property type="component" value="Unassembled WGS sequence"/>
</dbReference>
<name>A0ABP3FWV4_9ACTN</name>
<keyword evidence="2" id="KW-1185">Reference proteome</keyword>
<dbReference type="Gene3D" id="1.10.287.1060">
    <property type="entry name" value="ESAT-6-like"/>
    <property type="match status" value="1"/>
</dbReference>
<gene>
    <name evidence="1" type="ORF">GCM10010319_00680</name>
</gene>
<dbReference type="RefSeq" id="WP_344114855.1">
    <property type="nucleotide sequence ID" value="NZ_BAAABW010000001.1"/>
</dbReference>
<organism evidence="1 2">
    <name type="scientific">Streptomyces blastmyceticus</name>
    <dbReference type="NCBI Taxonomy" id="68180"/>
    <lineage>
        <taxon>Bacteria</taxon>
        <taxon>Bacillati</taxon>
        <taxon>Actinomycetota</taxon>
        <taxon>Actinomycetes</taxon>
        <taxon>Kitasatosporales</taxon>
        <taxon>Streptomycetaceae</taxon>
        <taxon>Streptomyces</taxon>
    </lineage>
</organism>
<accession>A0ABP3FWV4</accession>
<reference evidence="2" key="1">
    <citation type="journal article" date="2019" name="Int. J. Syst. Evol. Microbiol.">
        <title>The Global Catalogue of Microorganisms (GCM) 10K type strain sequencing project: providing services to taxonomists for standard genome sequencing and annotation.</title>
        <authorList>
            <consortium name="The Broad Institute Genomics Platform"/>
            <consortium name="The Broad Institute Genome Sequencing Center for Infectious Disease"/>
            <person name="Wu L."/>
            <person name="Ma J."/>
        </authorList>
    </citation>
    <scope>NUCLEOTIDE SEQUENCE [LARGE SCALE GENOMIC DNA]</scope>
    <source>
        <strain evidence="2">JCM 4565</strain>
    </source>
</reference>
<proteinExistence type="predicted"/>
<dbReference type="SUPFAM" id="SSF140453">
    <property type="entry name" value="EsxAB dimer-like"/>
    <property type="match status" value="1"/>
</dbReference>
<dbReference type="EMBL" id="BAAABW010000001">
    <property type="protein sequence ID" value="GAA0328562.1"/>
    <property type="molecule type" value="Genomic_DNA"/>
</dbReference>
<comment type="caution">
    <text evidence="1">The sequence shown here is derived from an EMBL/GenBank/DDBJ whole genome shotgun (WGS) entry which is preliminary data.</text>
</comment>
<evidence type="ECO:0000313" key="2">
    <source>
        <dbReference type="Proteomes" id="UP001500063"/>
    </source>
</evidence>
<dbReference type="InterPro" id="IPR036689">
    <property type="entry name" value="ESAT-6-like_sf"/>
</dbReference>